<dbReference type="Pfam" id="PF02698">
    <property type="entry name" value="DUF218"/>
    <property type="match status" value="1"/>
</dbReference>
<dbReference type="PANTHER" id="PTHR30336:SF4">
    <property type="entry name" value="ENVELOPE BIOGENESIS FACTOR ELYC"/>
    <property type="match status" value="1"/>
</dbReference>
<keyword evidence="1" id="KW-0812">Transmembrane</keyword>
<accession>A0A7D5V7V3</accession>
<dbReference type="InterPro" id="IPR003848">
    <property type="entry name" value="DUF218"/>
</dbReference>
<dbReference type="Gene3D" id="3.40.50.620">
    <property type="entry name" value="HUPs"/>
    <property type="match status" value="1"/>
</dbReference>
<dbReference type="Proteomes" id="UP000510822">
    <property type="component" value="Chromosome"/>
</dbReference>
<keyword evidence="1" id="KW-1133">Transmembrane helix</keyword>
<gene>
    <name evidence="3" type="ORF">HZU75_01910</name>
</gene>
<dbReference type="GO" id="GO:0043164">
    <property type="term" value="P:Gram-negative-bacterium-type cell wall biogenesis"/>
    <property type="evidence" value="ECO:0007669"/>
    <property type="project" value="TreeGrafter"/>
</dbReference>
<feature type="transmembrane region" description="Helical" evidence="1">
    <location>
        <begin position="43"/>
        <end position="66"/>
    </location>
</feature>
<dbReference type="AlphaFoldDB" id="A0A7D5V7V3"/>
<evidence type="ECO:0000256" key="1">
    <source>
        <dbReference type="SAM" id="Phobius"/>
    </source>
</evidence>
<dbReference type="RefSeq" id="WP_180307533.1">
    <property type="nucleotide sequence ID" value="NZ_CP058952.1"/>
</dbReference>
<dbReference type="InterPro" id="IPR051599">
    <property type="entry name" value="Cell_Envelope_Assoc"/>
</dbReference>
<evidence type="ECO:0000313" key="3">
    <source>
        <dbReference type="EMBL" id="QLI80391.1"/>
    </source>
</evidence>
<dbReference type="CDD" id="cd06259">
    <property type="entry name" value="YdcF-like"/>
    <property type="match status" value="1"/>
</dbReference>
<evidence type="ECO:0000259" key="2">
    <source>
        <dbReference type="Pfam" id="PF02698"/>
    </source>
</evidence>
<name>A0A7D5V7V3_9NEIS</name>
<organism evidence="3 4">
    <name type="scientific">Chitinibacter fontanus</name>
    <dbReference type="NCBI Taxonomy" id="1737446"/>
    <lineage>
        <taxon>Bacteria</taxon>
        <taxon>Pseudomonadati</taxon>
        <taxon>Pseudomonadota</taxon>
        <taxon>Betaproteobacteria</taxon>
        <taxon>Neisseriales</taxon>
        <taxon>Chitinibacteraceae</taxon>
        <taxon>Chitinibacter</taxon>
    </lineage>
</organism>
<proteinExistence type="predicted"/>
<dbReference type="KEGG" id="cfon:HZU75_01910"/>
<sequence>MDLAVLVKESLRAFLLPPGSSLLIITVCYLLRQRLGHWGQHIILITLAATWLLATPIIASTLMGFVERPPLNRPAVLANSQAMVILGGGKRFTARETLENETINNVTLARVRFAAHLARLHPQPILVSGGAPLGGMSEAHYMRQVLEGEFGIKVKWVEGGSVDTADNAKMSAQLLGENIKIITLVTSADHMARAQRSFEKQGFQVIAAPTDYINREPLSITQFLPRASALQISSTALREGLGQFWYALKDQ</sequence>
<reference evidence="3 4" key="1">
    <citation type="journal article" date="2016" name="Int. J. Syst. Evol. Microbiol.">
        <title>Chitinibacter fontanus sp. nov., isolated from a spring.</title>
        <authorList>
            <person name="Sheu S.Y."/>
            <person name="Li Y.S."/>
            <person name="Young C.C."/>
            <person name="Chen W.M."/>
        </authorList>
    </citation>
    <scope>NUCLEOTIDE SEQUENCE [LARGE SCALE GENOMIC DNA]</scope>
    <source>
        <strain evidence="3 4">STM-7</strain>
    </source>
</reference>
<evidence type="ECO:0000313" key="4">
    <source>
        <dbReference type="Proteomes" id="UP000510822"/>
    </source>
</evidence>
<keyword evidence="1" id="KW-0472">Membrane</keyword>
<dbReference type="GO" id="GO:0000270">
    <property type="term" value="P:peptidoglycan metabolic process"/>
    <property type="evidence" value="ECO:0007669"/>
    <property type="project" value="TreeGrafter"/>
</dbReference>
<dbReference type="InterPro" id="IPR014729">
    <property type="entry name" value="Rossmann-like_a/b/a_fold"/>
</dbReference>
<feature type="domain" description="DUF218" evidence="2">
    <location>
        <begin position="81"/>
        <end position="242"/>
    </location>
</feature>
<keyword evidence="4" id="KW-1185">Reference proteome</keyword>
<feature type="transmembrane region" description="Helical" evidence="1">
    <location>
        <begin position="12"/>
        <end position="31"/>
    </location>
</feature>
<dbReference type="GO" id="GO:0005886">
    <property type="term" value="C:plasma membrane"/>
    <property type="evidence" value="ECO:0007669"/>
    <property type="project" value="TreeGrafter"/>
</dbReference>
<dbReference type="EMBL" id="CP058952">
    <property type="protein sequence ID" value="QLI80391.1"/>
    <property type="molecule type" value="Genomic_DNA"/>
</dbReference>
<protein>
    <submittedName>
        <fullName evidence="3">YdcF family protein</fullName>
    </submittedName>
</protein>
<dbReference type="PANTHER" id="PTHR30336">
    <property type="entry name" value="INNER MEMBRANE PROTEIN, PROBABLE PERMEASE"/>
    <property type="match status" value="1"/>
</dbReference>